<proteinExistence type="inferred from homology"/>
<organism evidence="9 10">
    <name type="scientific">Gemmobacter caeni</name>
    <dbReference type="NCBI Taxonomy" id="589035"/>
    <lineage>
        <taxon>Bacteria</taxon>
        <taxon>Pseudomonadati</taxon>
        <taxon>Pseudomonadota</taxon>
        <taxon>Alphaproteobacteria</taxon>
        <taxon>Rhodobacterales</taxon>
        <taxon>Paracoccaceae</taxon>
        <taxon>Gemmobacter</taxon>
    </lineage>
</organism>
<evidence type="ECO:0000256" key="4">
    <source>
        <dbReference type="ARBA" id="ARBA00022692"/>
    </source>
</evidence>
<dbReference type="PANTHER" id="PTHR35093:SF8">
    <property type="entry name" value="OUTER MEMBRANE PROTEIN NMB0088-RELATED"/>
    <property type="match status" value="1"/>
</dbReference>
<evidence type="ECO:0000256" key="6">
    <source>
        <dbReference type="ARBA" id="ARBA00023136"/>
    </source>
</evidence>
<evidence type="ECO:0000256" key="7">
    <source>
        <dbReference type="ARBA" id="ARBA00023237"/>
    </source>
</evidence>
<keyword evidence="6" id="KW-0472">Membrane</keyword>
<dbReference type="RefSeq" id="WP_054303546.1">
    <property type="nucleotide sequence ID" value="NZ_QBKP01000001.1"/>
</dbReference>
<evidence type="ECO:0000256" key="2">
    <source>
        <dbReference type="ARBA" id="ARBA00008163"/>
    </source>
</evidence>
<feature type="signal peptide" evidence="8">
    <location>
        <begin position="1"/>
        <end position="20"/>
    </location>
</feature>
<dbReference type="SUPFAM" id="SSF56935">
    <property type="entry name" value="Porins"/>
    <property type="match status" value="1"/>
</dbReference>
<accession>A0A2T6BAR1</accession>
<protein>
    <submittedName>
        <fullName evidence="9">Long-subunit fatty acid transport protein</fullName>
    </submittedName>
</protein>
<keyword evidence="4" id="KW-0812">Transmembrane</keyword>
<evidence type="ECO:0000313" key="9">
    <source>
        <dbReference type="EMBL" id="PTX53153.1"/>
    </source>
</evidence>
<comment type="similarity">
    <text evidence="2">Belongs to the OmpP1/FadL family.</text>
</comment>
<dbReference type="GO" id="GO:0015483">
    <property type="term" value="F:long-chain fatty acid transporting porin activity"/>
    <property type="evidence" value="ECO:0007669"/>
    <property type="project" value="TreeGrafter"/>
</dbReference>
<dbReference type="PANTHER" id="PTHR35093">
    <property type="entry name" value="OUTER MEMBRANE PROTEIN NMB0088-RELATED"/>
    <property type="match status" value="1"/>
</dbReference>
<dbReference type="InterPro" id="IPR005017">
    <property type="entry name" value="OMPP1/FadL/TodX"/>
</dbReference>
<dbReference type="EMBL" id="QBKP01000001">
    <property type="protein sequence ID" value="PTX53153.1"/>
    <property type="molecule type" value="Genomic_DNA"/>
</dbReference>
<evidence type="ECO:0000256" key="5">
    <source>
        <dbReference type="ARBA" id="ARBA00022729"/>
    </source>
</evidence>
<feature type="chain" id="PRO_5015779215" evidence="8">
    <location>
        <begin position="21"/>
        <end position="389"/>
    </location>
</feature>
<dbReference type="AlphaFoldDB" id="A0A2T6BAR1"/>
<keyword evidence="5 8" id="KW-0732">Signal</keyword>
<keyword evidence="3" id="KW-1134">Transmembrane beta strand</keyword>
<dbReference type="OrthoDB" id="6679728at2"/>
<reference evidence="9 10" key="1">
    <citation type="submission" date="2018-04" db="EMBL/GenBank/DDBJ databases">
        <title>Genomic Encyclopedia of Archaeal and Bacterial Type Strains, Phase II (KMG-II): from individual species to whole genera.</title>
        <authorList>
            <person name="Goeker M."/>
        </authorList>
    </citation>
    <scope>NUCLEOTIDE SEQUENCE [LARGE SCALE GENOMIC DNA]</scope>
    <source>
        <strain evidence="9 10">DSM 21823</strain>
    </source>
</reference>
<name>A0A2T6BAR1_9RHOB</name>
<evidence type="ECO:0000256" key="3">
    <source>
        <dbReference type="ARBA" id="ARBA00022452"/>
    </source>
</evidence>
<comment type="caution">
    <text evidence="9">The sequence shown here is derived from an EMBL/GenBank/DDBJ whole genome shotgun (WGS) entry which is preliminary data.</text>
</comment>
<dbReference type="GO" id="GO:0009279">
    <property type="term" value="C:cell outer membrane"/>
    <property type="evidence" value="ECO:0007669"/>
    <property type="project" value="UniProtKB-SubCell"/>
</dbReference>
<dbReference type="Proteomes" id="UP000244224">
    <property type="component" value="Unassembled WGS sequence"/>
</dbReference>
<comment type="subcellular location">
    <subcellularLocation>
        <location evidence="1">Cell outer membrane</location>
        <topology evidence="1">Multi-pass membrane protein</topology>
    </subcellularLocation>
</comment>
<dbReference type="Gene3D" id="2.40.160.60">
    <property type="entry name" value="Outer membrane protein transport protein (OMPP1/FadL/TodX)"/>
    <property type="match status" value="1"/>
</dbReference>
<evidence type="ECO:0000313" key="10">
    <source>
        <dbReference type="Proteomes" id="UP000244224"/>
    </source>
</evidence>
<evidence type="ECO:0000256" key="8">
    <source>
        <dbReference type="SAM" id="SignalP"/>
    </source>
</evidence>
<evidence type="ECO:0000256" key="1">
    <source>
        <dbReference type="ARBA" id="ARBA00004571"/>
    </source>
</evidence>
<keyword evidence="7" id="KW-0998">Cell outer membrane</keyword>
<gene>
    <name evidence="9" type="ORF">C8N34_10165</name>
</gene>
<keyword evidence="10" id="KW-1185">Reference proteome</keyword>
<dbReference type="Pfam" id="PF03349">
    <property type="entry name" value="Toluene_X"/>
    <property type="match status" value="1"/>
</dbReference>
<sequence>MKSIMTSVAALAACAGAAQAGGIDRSGQPIGVIFETGNYVELSYGQINPSVTGNDLAIYGGRPTGSVADKHSLPGLALKYDFNDKLSGALIYDQAYGADILYDPAQSVMLGGTEAKVNSQGLTALLRYKFNENFSVHGGVRASKASGHVTLKGLAYGPAFNPADPTTYRSLNGYSVDLADDWAAGYVIGAAYEKPEIALRVALTYFSKISHKFDSVETLPGGAAAAAGAATVAAITETDTPQAVNLDFQTGVAKDTLVFGSVRWVDWSDFQVAPSTFFGPTAGSLTDLEDTTTYTLGVGRRFNENWSGSIFATWEPGGSKLVSPLAPTNGYKGIGVAAVYTRDNMKVTMGARYLRLGDADPETGTPDVARANMRDNTAIAVGVKVGFTF</sequence>